<dbReference type="Pfam" id="PF00155">
    <property type="entry name" value="Aminotran_1_2"/>
    <property type="match status" value="1"/>
</dbReference>
<evidence type="ECO:0000256" key="2">
    <source>
        <dbReference type="ARBA" id="ARBA00004389"/>
    </source>
</evidence>
<organism evidence="12 13">
    <name type="scientific">Rhynchospora pubera</name>
    <dbReference type="NCBI Taxonomy" id="906938"/>
    <lineage>
        <taxon>Eukaryota</taxon>
        <taxon>Viridiplantae</taxon>
        <taxon>Streptophyta</taxon>
        <taxon>Embryophyta</taxon>
        <taxon>Tracheophyta</taxon>
        <taxon>Spermatophyta</taxon>
        <taxon>Magnoliopsida</taxon>
        <taxon>Liliopsida</taxon>
        <taxon>Poales</taxon>
        <taxon>Cyperaceae</taxon>
        <taxon>Cyperoideae</taxon>
        <taxon>Rhynchosporeae</taxon>
        <taxon>Rhynchospora</taxon>
    </lineage>
</organism>
<comment type="pathway">
    <text evidence="3">Lipid metabolism; sphingolipid metabolism.</text>
</comment>
<comment type="pathway">
    <text evidence="4">Sphingolipid metabolism.</text>
</comment>
<dbReference type="GO" id="GO:0006665">
    <property type="term" value="P:sphingolipid metabolic process"/>
    <property type="evidence" value="ECO:0007669"/>
    <property type="project" value="UniProtKB-KW"/>
</dbReference>
<evidence type="ECO:0000259" key="11">
    <source>
        <dbReference type="Pfam" id="PF00155"/>
    </source>
</evidence>
<dbReference type="GO" id="GO:0030170">
    <property type="term" value="F:pyridoxal phosphate binding"/>
    <property type="evidence" value="ECO:0007669"/>
    <property type="project" value="InterPro"/>
</dbReference>
<keyword evidence="8" id="KW-0663">Pyridoxal phosphate</keyword>
<evidence type="ECO:0000256" key="10">
    <source>
        <dbReference type="ARBA" id="ARBA00048528"/>
    </source>
</evidence>
<keyword evidence="9" id="KW-0443">Lipid metabolism</keyword>
<evidence type="ECO:0000256" key="8">
    <source>
        <dbReference type="ARBA" id="ARBA00022898"/>
    </source>
</evidence>
<evidence type="ECO:0000256" key="4">
    <source>
        <dbReference type="ARBA" id="ARBA00004991"/>
    </source>
</evidence>
<dbReference type="InterPro" id="IPR015424">
    <property type="entry name" value="PyrdxlP-dep_Trfase"/>
</dbReference>
<comment type="cofactor">
    <cofactor evidence="1">
        <name>pyridoxal 5'-phosphate</name>
        <dbReference type="ChEBI" id="CHEBI:597326"/>
    </cofactor>
</comment>
<dbReference type="Gene3D" id="3.40.640.10">
    <property type="entry name" value="Type I PLP-dependent aspartate aminotransferase-like (Major domain)"/>
    <property type="match status" value="1"/>
</dbReference>
<feature type="domain" description="Aminotransferase class I/classII large" evidence="11">
    <location>
        <begin position="85"/>
        <end position="438"/>
    </location>
</feature>
<dbReference type="PANTHER" id="PTHR13693:SF77">
    <property type="entry name" value="8-AMINO-7-OXONONANOATE SYNTHASE"/>
    <property type="match status" value="1"/>
</dbReference>
<evidence type="ECO:0000313" key="12">
    <source>
        <dbReference type="EMBL" id="KAJ4787212.1"/>
    </source>
</evidence>
<dbReference type="GO" id="GO:0004758">
    <property type="term" value="F:serine C-palmitoyltransferase activity"/>
    <property type="evidence" value="ECO:0007669"/>
    <property type="project" value="UniProtKB-EC"/>
</dbReference>
<accession>A0AAV8F8E7</accession>
<evidence type="ECO:0000256" key="1">
    <source>
        <dbReference type="ARBA" id="ARBA00001933"/>
    </source>
</evidence>
<dbReference type="InterPro" id="IPR015422">
    <property type="entry name" value="PyrdxlP-dep_Trfase_small"/>
</dbReference>
<dbReference type="SUPFAM" id="SSF53383">
    <property type="entry name" value="PLP-dependent transferases"/>
    <property type="match status" value="1"/>
</dbReference>
<comment type="similarity">
    <text evidence="5">Belongs to the class-II pyridoxal-phosphate-dependent aminotransferase family. BioF subfamily.</text>
</comment>
<evidence type="ECO:0000256" key="3">
    <source>
        <dbReference type="ARBA" id="ARBA00004760"/>
    </source>
</evidence>
<keyword evidence="9" id="KW-0746">Sphingolipid metabolism</keyword>
<keyword evidence="7" id="KW-0808">Transferase</keyword>
<comment type="catalytic activity">
    <reaction evidence="10">
        <text>L-serine + hexadecanoyl-CoA + H(+) = 3-oxosphinganine + CO2 + CoA</text>
        <dbReference type="Rhea" id="RHEA:14761"/>
        <dbReference type="ChEBI" id="CHEBI:15378"/>
        <dbReference type="ChEBI" id="CHEBI:16526"/>
        <dbReference type="ChEBI" id="CHEBI:33384"/>
        <dbReference type="ChEBI" id="CHEBI:57287"/>
        <dbReference type="ChEBI" id="CHEBI:57379"/>
        <dbReference type="ChEBI" id="CHEBI:58299"/>
        <dbReference type="EC" id="2.3.1.50"/>
    </reaction>
</comment>
<evidence type="ECO:0000256" key="6">
    <source>
        <dbReference type="ARBA" id="ARBA00013220"/>
    </source>
</evidence>
<gene>
    <name evidence="12" type="ORF">LUZ62_038458</name>
</gene>
<evidence type="ECO:0000256" key="9">
    <source>
        <dbReference type="ARBA" id="ARBA00022919"/>
    </source>
</evidence>
<evidence type="ECO:0000313" key="13">
    <source>
        <dbReference type="Proteomes" id="UP001140206"/>
    </source>
</evidence>
<dbReference type="InterPro" id="IPR050087">
    <property type="entry name" value="AON_synthase_class-II"/>
</dbReference>
<dbReference type="Proteomes" id="UP001140206">
    <property type="component" value="Chromosome 2"/>
</dbReference>
<name>A0AAV8F8E7_9POAL</name>
<dbReference type="InterPro" id="IPR004839">
    <property type="entry name" value="Aminotransferase_I/II_large"/>
</dbReference>
<keyword evidence="13" id="KW-1185">Reference proteome</keyword>
<reference evidence="12" key="1">
    <citation type="submission" date="2022-08" db="EMBL/GenBank/DDBJ databases">
        <authorList>
            <person name="Marques A."/>
        </authorList>
    </citation>
    <scope>NUCLEOTIDE SEQUENCE</scope>
    <source>
        <strain evidence="12">RhyPub2mFocal</strain>
        <tissue evidence="12">Leaves</tissue>
    </source>
</reference>
<dbReference type="EMBL" id="JAMFTS010000002">
    <property type="protein sequence ID" value="KAJ4787212.1"/>
    <property type="molecule type" value="Genomic_DNA"/>
</dbReference>
<dbReference type="Gene3D" id="3.90.1150.10">
    <property type="entry name" value="Aspartate Aminotransferase, domain 1"/>
    <property type="match status" value="1"/>
</dbReference>
<dbReference type="AlphaFoldDB" id="A0AAV8F8E7"/>
<dbReference type="EC" id="2.3.1.50" evidence="6"/>
<sequence>MGKWDHWVDAALVNLVARRLDKFSKPVWLDMSCNDGEVESFSEPGPWDRSAVEIKMEGPSLSKWLSYLPKMGNETSTKFLNDRQNMLLFSGNDYLCLSSHPAVRKAASSASLEHGMGPRGSALVCGNTSYHESVASALATLTKKEACVLCPTGFAANVAFLVTVGNIITLLSTSKKKPPVHEQVAIFSDEFNHASIIDGIRTAEKQGEARLFVYRHCDVSHLEHLLSTCSMEKKLVITDSLFSMDGDFAPLPELAALRRKHGFLLAIDDAHGTLVCGENGGGVAEWYGCENDVDIVIGCISKAIGTLGGFIACSNKWKQLIESRGRSFIYTTTIPVPIVAASNAALMVARKEKWRKETLWKRVNDFRKLTGLDIKSPIISVVVGDEKTALIACRHLLISGFFIVSVLPPIVPPNSCRLRITLTCAHTTEDIRRLVKALLPFIKPLQTVSSKM</sequence>
<protein>
    <recommendedName>
        <fullName evidence="6">serine C-palmitoyltransferase</fullName>
        <ecNumber evidence="6">2.3.1.50</ecNumber>
    </recommendedName>
</protein>
<dbReference type="PANTHER" id="PTHR13693">
    <property type="entry name" value="CLASS II AMINOTRANSFERASE/8-AMINO-7-OXONONANOATE SYNTHASE"/>
    <property type="match status" value="1"/>
</dbReference>
<dbReference type="GO" id="GO:0005789">
    <property type="term" value="C:endoplasmic reticulum membrane"/>
    <property type="evidence" value="ECO:0007669"/>
    <property type="project" value="UniProtKB-SubCell"/>
</dbReference>
<dbReference type="InterPro" id="IPR015421">
    <property type="entry name" value="PyrdxlP-dep_Trfase_major"/>
</dbReference>
<comment type="subcellular location">
    <subcellularLocation>
        <location evidence="2">Endoplasmic reticulum membrane</location>
        <topology evidence="2">Single-pass membrane protein</topology>
    </subcellularLocation>
</comment>
<comment type="caution">
    <text evidence="12">The sequence shown here is derived from an EMBL/GenBank/DDBJ whole genome shotgun (WGS) entry which is preliminary data.</text>
</comment>
<evidence type="ECO:0000256" key="7">
    <source>
        <dbReference type="ARBA" id="ARBA00022679"/>
    </source>
</evidence>
<evidence type="ECO:0000256" key="5">
    <source>
        <dbReference type="ARBA" id="ARBA00010008"/>
    </source>
</evidence>
<dbReference type="GO" id="GO:0009102">
    <property type="term" value="P:biotin biosynthetic process"/>
    <property type="evidence" value="ECO:0007669"/>
    <property type="project" value="TreeGrafter"/>
</dbReference>
<proteinExistence type="inferred from homology"/>